<sequence length="83" mass="8739">MSAGAEPNTTGPSSIDLRIVRGTPTDEELAALTAVLSVAIAEQALRDADTAPAPRVPSTWERTRRNLRSGITAGPGHWRAFTG</sequence>
<gene>
    <name evidence="1" type="ORF">EDD42_2563</name>
</gene>
<protein>
    <submittedName>
        <fullName evidence="1">Acyl-CoA carboxylase epsilon subunit-like protein</fullName>
    </submittedName>
</protein>
<organism evidence="1 2">
    <name type="scientific">Plantibacter flavus</name>
    <dbReference type="NCBI Taxonomy" id="150123"/>
    <lineage>
        <taxon>Bacteria</taxon>
        <taxon>Bacillati</taxon>
        <taxon>Actinomycetota</taxon>
        <taxon>Actinomycetes</taxon>
        <taxon>Micrococcales</taxon>
        <taxon>Microbacteriaceae</taxon>
        <taxon>Plantibacter</taxon>
    </lineage>
</organism>
<name>A0A3N2C4N5_9MICO</name>
<keyword evidence="2" id="KW-1185">Reference proteome</keyword>
<dbReference type="Pfam" id="PF13822">
    <property type="entry name" value="ACC_epsilon"/>
    <property type="match status" value="1"/>
</dbReference>
<dbReference type="InterPro" id="IPR032716">
    <property type="entry name" value="ACC_epsilon"/>
</dbReference>
<evidence type="ECO:0000313" key="1">
    <source>
        <dbReference type="EMBL" id="ROR82472.1"/>
    </source>
</evidence>
<proteinExistence type="predicted"/>
<dbReference type="GO" id="GO:0003989">
    <property type="term" value="F:acetyl-CoA carboxylase activity"/>
    <property type="evidence" value="ECO:0007669"/>
    <property type="project" value="InterPro"/>
</dbReference>
<dbReference type="Proteomes" id="UP000266915">
    <property type="component" value="Unassembled WGS sequence"/>
</dbReference>
<dbReference type="GO" id="GO:0004658">
    <property type="term" value="F:propionyl-CoA carboxylase activity"/>
    <property type="evidence" value="ECO:0007669"/>
    <property type="project" value="InterPro"/>
</dbReference>
<evidence type="ECO:0000313" key="2">
    <source>
        <dbReference type="Proteomes" id="UP000266915"/>
    </source>
</evidence>
<dbReference type="EMBL" id="RKHL01000001">
    <property type="protein sequence ID" value="ROR82472.1"/>
    <property type="molecule type" value="Genomic_DNA"/>
</dbReference>
<dbReference type="RefSeq" id="WP_085513479.1">
    <property type="nucleotide sequence ID" value="NZ_FXAP01000005.1"/>
</dbReference>
<reference evidence="1 2" key="1">
    <citation type="submission" date="2018-11" db="EMBL/GenBank/DDBJ databases">
        <title>Sequencing the genomes of 1000 actinobacteria strains.</title>
        <authorList>
            <person name="Klenk H.-P."/>
        </authorList>
    </citation>
    <scope>NUCLEOTIDE SEQUENCE [LARGE SCALE GENOMIC DNA]</scope>
    <source>
        <strain evidence="1 2">DSM 14012</strain>
    </source>
</reference>
<comment type="caution">
    <text evidence="1">The sequence shown here is derived from an EMBL/GenBank/DDBJ whole genome shotgun (WGS) entry which is preliminary data.</text>
</comment>
<accession>A0A3N2C4N5</accession>
<dbReference type="AlphaFoldDB" id="A0A3N2C4N5"/>